<keyword evidence="12" id="KW-0539">Nucleus</keyword>
<dbReference type="InterPro" id="IPR018200">
    <property type="entry name" value="USP_CS"/>
</dbReference>
<dbReference type="KEGG" id="bgt:106050977"/>
<proteinExistence type="inferred from homology"/>
<accession>A0A2C9K4H8</accession>
<dbReference type="GO" id="GO:0005634">
    <property type="term" value="C:nucleus"/>
    <property type="evidence" value="ECO:0007669"/>
    <property type="project" value="UniProtKB-SubCell"/>
</dbReference>
<dbReference type="GO" id="GO:0016579">
    <property type="term" value="P:protein deubiquitination"/>
    <property type="evidence" value="ECO:0007669"/>
    <property type="project" value="InterPro"/>
</dbReference>
<dbReference type="InterPro" id="IPR033841">
    <property type="entry name" value="Pep_USP48"/>
</dbReference>
<reference evidence="17" key="1">
    <citation type="submission" date="2020-05" db="UniProtKB">
        <authorList>
            <consortium name="EnsemblMetazoa"/>
        </authorList>
    </citation>
    <scope>IDENTIFICATION</scope>
    <source>
        <strain evidence="17">BB02</strain>
    </source>
</reference>
<keyword evidence="6" id="KW-0963">Cytoplasm</keyword>
<dbReference type="EC" id="3.4.19.12" evidence="5"/>
<dbReference type="VEuPathDB" id="VectorBase:BGLAX_027807"/>
<feature type="compositionally biased region" description="Basic and acidic residues" evidence="14">
    <location>
        <begin position="669"/>
        <end position="689"/>
    </location>
</feature>
<keyword evidence="10" id="KW-0378">Hydrolase</keyword>
<evidence type="ECO:0000256" key="11">
    <source>
        <dbReference type="ARBA" id="ARBA00022807"/>
    </source>
</evidence>
<dbReference type="VEuPathDB" id="VectorBase:BGLB013065"/>
<dbReference type="Gene3D" id="3.90.70.10">
    <property type="entry name" value="Cysteine proteinases"/>
    <property type="match status" value="1"/>
</dbReference>
<dbReference type="CDD" id="cd01795">
    <property type="entry name" value="Ubl_USP48"/>
    <property type="match status" value="1"/>
</dbReference>
<evidence type="ECO:0000256" key="6">
    <source>
        <dbReference type="ARBA" id="ARBA00022490"/>
    </source>
</evidence>
<dbReference type="GO" id="GO:0004843">
    <property type="term" value="F:cysteine-type deubiquitinase activity"/>
    <property type="evidence" value="ECO:0007669"/>
    <property type="project" value="UniProtKB-EC"/>
</dbReference>
<evidence type="ECO:0000256" key="8">
    <source>
        <dbReference type="ARBA" id="ARBA00022737"/>
    </source>
</evidence>
<dbReference type="FunFam" id="3.90.70.10:FF:000029">
    <property type="entry name" value="ubiquitin carboxyl-terminal hydrolase 48 isoform X1"/>
    <property type="match status" value="1"/>
</dbReference>
<evidence type="ECO:0000313" key="18">
    <source>
        <dbReference type="Proteomes" id="UP000076420"/>
    </source>
</evidence>
<evidence type="ECO:0000256" key="10">
    <source>
        <dbReference type="ARBA" id="ARBA00022801"/>
    </source>
</evidence>
<feature type="compositionally biased region" description="Polar residues" evidence="14">
    <location>
        <begin position="690"/>
        <end position="735"/>
    </location>
</feature>
<gene>
    <name evidence="17" type="primary">106050977</name>
</gene>
<feature type="region of interest" description="Disordered" evidence="14">
    <location>
        <begin position="1056"/>
        <end position="1102"/>
    </location>
</feature>
<dbReference type="GO" id="GO:0006508">
    <property type="term" value="P:proteolysis"/>
    <property type="evidence" value="ECO:0007669"/>
    <property type="project" value="UniProtKB-KW"/>
</dbReference>
<comment type="catalytic activity">
    <reaction evidence="1">
        <text>Thiol-dependent hydrolysis of ester, thioester, amide, peptide and isopeptide bonds formed by the C-terminal Gly of ubiquitin (a 76-residue protein attached to proteins as an intracellular targeting signal).</text>
        <dbReference type="EC" id="3.4.19.12"/>
    </reaction>
</comment>
<feature type="region of interest" description="Disordered" evidence="14">
    <location>
        <begin position="1163"/>
        <end position="1193"/>
    </location>
</feature>
<dbReference type="GO" id="GO:0005829">
    <property type="term" value="C:cytosol"/>
    <property type="evidence" value="ECO:0007669"/>
    <property type="project" value="TreeGrafter"/>
</dbReference>
<evidence type="ECO:0000256" key="9">
    <source>
        <dbReference type="ARBA" id="ARBA00022786"/>
    </source>
</evidence>
<comment type="similarity">
    <text evidence="4">Belongs to the peptidase C19 family.</text>
</comment>
<feature type="compositionally biased region" description="Polar residues" evidence="14">
    <location>
        <begin position="747"/>
        <end position="756"/>
    </location>
</feature>
<dbReference type="Gene3D" id="3.10.20.90">
    <property type="entry name" value="Phosphatidylinositol 3-kinase Catalytic Subunit, Chain A, domain 1"/>
    <property type="match status" value="1"/>
</dbReference>
<feature type="compositionally biased region" description="Low complexity" evidence="14">
    <location>
        <begin position="642"/>
        <end position="664"/>
    </location>
</feature>
<dbReference type="InterPro" id="IPR044743">
    <property type="entry name" value="Ubl_USP48"/>
</dbReference>
<dbReference type="InterPro" id="IPR029071">
    <property type="entry name" value="Ubiquitin-like_domsf"/>
</dbReference>
<evidence type="ECO:0000259" key="15">
    <source>
        <dbReference type="PROSITE" id="PS50053"/>
    </source>
</evidence>
<keyword evidence="7" id="KW-0645">Protease</keyword>
<name>A0A2C9K4H8_BIOGL</name>
<dbReference type="PANTHER" id="PTHR24006:SF722">
    <property type="entry name" value="UBIQUITIN CARBOXYL-TERMINAL HYDROLASE 48"/>
    <property type="match status" value="1"/>
</dbReference>
<feature type="domain" description="USP" evidence="16">
    <location>
        <begin position="90"/>
        <end position="418"/>
    </location>
</feature>
<evidence type="ECO:0000256" key="4">
    <source>
        <dbReference type="ARBA" id="ARBA00009085"/>
    </source>
</evidence>
<evidence type="ECO:0000256" key="2">
    <source>
        <dbReference type="ARBA" id="ARBA00004123"/>
    </source>
</evidence>
<dbReference type="InterPro" id="IPR001394">
    <property type="entry name" value="Peptidase_C19_UCH"/>
</dbReference>
<dbReference type="AlphaFoldDB" id="A0A2C9K4H8"/>
<dbReference type="InterPro" id="IPR000626">
    <property type="entry name" value="Ubiquitin-like_dom"/>
</dbReference>
<dbReference type="STRING" id="6526.A0A2C9K4H8"/>
<feature type="region of interest" description="Disordered" evidence="14">
    <location>
        <begin position="640"/>
        <end position="761"/>
    </location>
</feature>
<evidence type="ECO:0000256" key="5">
    <source>
        <dbReference type="ARBA" id="ARBA00012759"/>
    </source>
</evidence>
<keyword evidence="11" id="KW-0788">Thiol protease</keyword>
<dbReference type="PROSITE" id="PS50235">
    <property type="entry name" value="USP_3"/>
    <property type="match status" value="1"/>
</dbReference>
<evidence type="ECO:0000256" key="12">
    <source>
        <dbReference type="ARBA" id="ARBA00023242"/>
    </source>
</evidence>
<dbReference type="Pfam" id="PF00443">
    <property type="entry name" value="UCH"/>
    <property type="match status" value="1"/>
</dbReference>
<evidence type="ECO:0000256" key="3">
    <source>
        <dbReference type="ARBA" id="ARBA00004496"/>
    </source>
</evidence>
<dbReference type="InterPro" id="IPR050164">
    <property type="entry name" value="Peptidase_C19"/>
</dbReference>
<sequence>MPPKQKVHLDKGAWQWAETTDYTKVTDEHVKIAYRLNLSPCEPASCKRNCKGNPFCLNNIGEKKWFGTFDETKWLNFDPDSERRQKGHFVGLKNLGATCYVNTFLQLWFHNPIFRRAVYEWRDPNLPTVYYEGWKPDSIIGHLQVIFALLQYSNRCFVDPSPLIECIGLDTGEQQDAQEFSKLFLHQMESALSGSVPDKENVIVQQFCGSYCYVTVCQNCQSQSETLATFYELDLNIRGHSTLDASIRDFLQEEKLEGDNQYMCNVCCSKQNATRTIKLIKLPPVLNLQLLRFVFDKSKGHKKKLSSFIQFPETLDMSPYLDVGNIGDSSYELTAVLIHRGPTAYSGHYIAHIREQEDTGAWYKYNDEEIEKMNNKKLELGKEEDILGNSLNNTEKAPKASKGNHSSRNAYMLVYRKCKQDNNGEKTPTVAENLLPPAVRGYVEHDNQEFENWILTMLENQEQNINEVRQGYEDMKTLYTTLPVKSLDEPWEWVSLQWLVKWLAEPKKIDQVVNRVPKCPHNKLPPDEVVKLKCISSVVADQLFSKYPINKRYPGESLLCEKCIRQRCREIRFRLCMSDDDKLFSSKKSITSMESSEDCYWVSTKHLRSWKKFAMDEISSKPVTISIQASSQGSSNLDIAPSSCLSSDQEASSSSASSSSGMFSNLDTTHQESKSQSPRDDLKGQDDQSKISAFSSSLSEQLAVQKSLKQTDKQSFPPAQSSFSWQYSETKSPQSKQDKSGNLKLSPFSNEKNSACESPDSGIIVLKPGSGDDTVDEMGEQHRVKEKVGNGKIKAAEVSMEDLQSYDEEKEERFNDDILCEHGNLRIDESGRRLVSKNVWERLLYYFPHMKPFTLYSPLCEECWSLQQFEQQLKESRKIAGQGQRDDLLNLYHMKSRPKIGDDWSGRSAFVVSTSFVDGWRKFVKHSVKSESVQEIVNAPLLCEHSLLLYKPEDMNSPDNATRFTLVWDEEWEKLTNYFAYDVEIKVSQEIQADGKMNVVTAPGVCSTCLNERIRQEEEGKYIFSRQVIYVRKVVDGTNMEAILKSEELKENGKGYNYDPEFNAPPHQKLKCAEPPPEKIAKLDNSQPRKSSRHRKTRGEKELVVSSNMTLKELKIQLFNLCSVPPFDQNLSLDGRNLKNDESTLQDLKVYPQCVLFLKDDEPVGESSTSVDDYLSVPTRPEEGFKGTNLLGR</sequence>
<dbReference type="SUPFAM" id="SSF54236">
    <property type="entry name" value="Ubiquitin-like"/>
    <property type="match status" value="1"/>
</dbReference>
<dbReference type="CDD" id="cd02668">
    <property type="entry name" value="Peptidase_C19L"/>
    <property type="match status" value="1"/>
</dbReference>
<evidence type="ECO:0000313" key="17">
    <source>
        <dbReference type="EnsemblMetazoa" id="BGLB013065-PB"/>
    </source>
</evidence>
<dbReference type="GO" id="GO:0004197">
    <property type="term" value="F:cysteine-type endopeptidase activity"/>
    <property type="evidence" value="ECO:0007669"/>
    <property type="project" value="InterPro"/>
</dbReference>
<dbReference type="PROSITE" id="PS00973">
    <property type="entry name" value="USP_2"/>
    <property type="match status" value="1"/>
</dbReference>
<evidence type="ECO:0000256" key="14">
    <source>
        <dbReference type="SAM" id="MobiDB-lite"/>
    </source>
</evidence>
<evidence type="ECO:0000256" key="13">
    <source>
        <dbReference type="ARBA" id="ARBA00035173"/>
    </source>
</evidence>
<dbReference type="EnsemblMetazoa" id="BGLB013065-RB">
    <property type="protein sequence ID" value="BGLB013065-PB"/>
    <property type="gene ID" value="BGLB013065"/>
</dbReference>
<keyword evidence="9" id="KW-0833">Ubl conjugation pathway</keyword>
<comment type="subcellular location">
    <subcellularLocation>
        <location evidence="3">Cytoplasm</location>
    </subcellularLocation>
    <subcellularLocation>
        <location evidence="2">Nucleus</location>
    </subcellularLocation>
</comment>
<dbReference type="Proteomes" id="UP000076420">
    <property type="component" value="Unassembled WGS sequence"/>
</dbReference>
<evidence type="ECO:0000259" key="16">
    <source>
        <dbReference type="PROSITE" id="PS50235"/>
    </source>
</evidence>
<dbReference type="OrthoDB" id="289038at2759"/>
<dbReference type="PROSITE" id="PS50053">
    <property type="entry name" value="UBIQUITIN_2"/>
    <property type="match status" value="1"/>
</dbReference>
<dbReference type="SUPFAM" id="SSF54001">
    <property type="entry name" value="Cysteine proteinases"/>
    <property type="match status" value="1"/>
</dbReference>
<evidence type="ECO:0000256" key="1">
    <source>
        <dbReference type="ARBA" id="ARBA00000707"/>
    </source>
</evidence>
<dbReference type="InterPro" id="IPR038765">
    <property type="entry name" value="Papain-like_cys_pep_sf"/>
</dbReference>
<keyword evidence="8" id="KW-0677">Repeat</keyword>
<dbReference type="InterPro" id="IPR028889">
    <property type="entry name" value="USP"/>
</dbReference>
<protein>
    <recommendedName>
        <fullName evidence="13">Ubiquitin carboxyl-terminal hydrolase 48</fullName>
        <ecNumber evidence="5">3.4.19.12</ecNumber>
    </recommendedName>
</protein>
<organism evidence="17 18">
    <name type="scientific">Biomphalaria glabrata</name>
    <name type="common">Bloodfluke planorb</name>
    <name type="synonym">Freshwater snail</name>
    <dbReference type="NCBI Taxonomy" id="6526"/>
    <lineage>
        <taxon>Eukaryota</taxon>
        <taxon>Metazoa</taxon>
        <taxon>Spiralia</taxon>
        <taxon>Lophotrochozoa</taxon>
        <taxon>Mollusca</taxon>
        <taxon>Gastropoda</taxon>
        <taxon>Heterobranchia</taxon>
        <taxon>Euthyneura</taxon>
        <taxon>Panpulmonata</taxon>
        <taxon>Hygrophila</taxon>
        <taxon>Lymnaeoidea</taxon>
        <taxon>Planorbidae</taxon>
        <taxon>Biomphalaria</taxon>
    </lineage>
</organism>
<feature type="domain" description="Ubiquitin-like" evidence="15">
    <location>
        <begin position="1102"/>
        <end position="1165"/>
    </location>
</feature>
<dbReference type="PANTHER" id="PTHR24006">
    <property type="entry name" value="UBIQUITIN CARBOXYL-TERMINAL HYDROLASE"/>
    <property type="match status" value="1"/>
</dbReference>
<evidence type="ECO:0000256" key="7">
    <source>
        <dbReference type="ARBA" id="ARBA00022670"/>
    </source>
</evidence>